<accession>A0A9Q0NCL2</accession>
<keyword evidence="3" id="KW-1185">Reference proteome</keyword>
<dbReference type="OrthoDB" id="7790857at2759"/>
<feature type="non-terminal residue" evidence="2">
    <location>
        <position position="362"/>
    </location>
</feature>
<feature type="region of interest" description="Disordered" evidence="1">
    <location>
        <begin position="79"/>
        <end position="141"/>
    </location>
</feature>
<reference evidence="2" key="1">
    <citation type="submission" date="2022-07" db="EMBL/GenBank/DDBJ databases">
        <authorList>
            <person name="Trinca V."/>
            <person name="Uliana J.V.C."/>
            <person name="Torres T.T."/>
            <person name="Ward R.J."/>
            <person name="Monesi N."/>
        </authorList>
    </citation>
    <scope>NUCLEOTIDE SEQUENCE</scope>
    <source>
        <strain evidence="2">HSMRA1968</strain>
        <tissue evidence="2">Whole embryos</tissue>
    </source>
</reference>
<gene>
    <name evidence="2" type="ORF">Bhyg_02861</name>
</gene>
<name>A0A9Q0NCL2_9DIPT</name>
<feature type="non-terminal residue" evidence="2">
    <location>
        <position position="1"/>
    </location>
</feature>
<feature type="compositionally biased region" description="Low complexity" evidence="1">
    <location>
        <begin position="115"/>
        <end position="137"/>
    </location>
</feature>
<sequence>SLTPCGVVNNEIVYSHVGAQLNTTGPAISNESGKRKLMESANSIMDHQKRSKSGDERNITNIHGIETYNQFSELDEDNSNITSHMDLNNTSSALPPLLFTTNNTKRKTSNVNKDNTTNPSSQSNSNTNPTNPIINNTKKGKTLPPIVVFNTENKSLIEALNIIISDKQFRIKISNANRTHIFTNNLDDFNKVREFLKHKKANNYSYTPKESKPVNYVVKGIDRSFDNEVVRDAIAAQCPKVVILKRPGHAASNCNMKYRCMKCLNDHDPSKCPRTEQLELVKARGDANELEQFSKEVSCVNCGEIGHPANYKKCKDGKPVCNVPCNIFNLPATSIRWHQPAQLRPEMKGVGDAFSTAASKQQ</sequence>
<feature type="compositionally biased region" description="Polar residues" evidence="1">
    <location>
        <begin position="79"/>
        <end position="114"/>
    </location>
</feature>
<organism evidence="2 3">
    <name type="scientific">Pseudolycoriella hygida</name>
    <dbReference type="NCBI Taxonomy" id="35572"/>
    <lineage>
        <taxon>Eukaryota</taxon>
        <taxon>Metazoa</taxon>
        <taxon>Ecdysozoa</taxon>
        <taxon>Arthropoda</taxon>
        <taxon>Hexapoda</taxon>
        <taxon>Insecta</taxon>
        <taxon>Pterygota</taxon>
        <taxon>Neoptera</taxon>
        <taxon>Endopterygota</taxon>
        <taxon>Diptera</taxon>
        <taxon>Nematocera</taxon>
        <taxon>Sciaroidea</taxon>
        <taxon>Sciaridae</taxon>
        <taxon>Pseudolycoriella</taxon>
    </lineage>
</organism>
<evidence type="ECO:0000313" key="3">
    <source>
        <dbReference type="Proteomes" id="UP001151699"/>
    </source>
</evidence>
<protein>
    <recommendedName>
        <fullName evidence="4">Gag-like protein</fullName>
    </recommendedName>
</protein>
<evidence type="ECO:0000256" key="1">
    <source>
        <dbReference type="SAM" id="MobiDB-lite"/>
    </source>
</evidence>
<dbReference type="EMBL" id="WJQU01000001">
    <property type="protein sequence ID" value="KAJ6647638.1"/>
    <property type="molecule type" value="Genomic_DNA"/>
</dbReference>
<dbReference type="AlphaFoldDB" id="A0A9Q0NCL2"/>
<evidence type="ECO:0000313" key="2">
    <source>
        <dbReference type="EMBL" id="KAJ6647638.1"/>
    </source>
</evidence>
<dbReference type="Proteomes" id="UP001151699">
    <property type="component" value="Chromosome A"/>
</dbReference>
<comment type="caution">
    <text evidence="2">The sequence shown here is derived from an EMBL/GenBank/DDBJ whole genome shotgun (WGS) entry which is preliminary data.</text>
</comment>
<evidence type="ECO:0008006" key="4">
    <source>
        <dbReference type="Google" id="ProtNLM"/>
    </source>
</evidence>
<proteinExistence type="predicted"/>